<dbReference type="Gene3D" id="3.10.560.10">
    <property type="entry name" value="Outer membrane lipoprotein wza domain like"/>
    <property type="match status" value="1"/>
</dbReference>
<feature type="domain" description="Helix-hairpin-helix DNA-binding motif class 1" evidence="2">
    <location>
        <begin position="179"/>
        <end position="198"/>
    </location>
</feature>
<dbReference type="Proteomes" id="UP001145072">
    <property type="component" value="Unassembled WGS sequence"/>
</dbReference>
<dbReference type="Pfam" id="PF12836">
    <property type="entry name" value="HHH_3"/>
    <property type="match status" value="1"/>
</dbReference>
<dbReference type="EMBL" id="JAMQJZ010000001">
    <property type="protein sequence ID" value="MDC3419072.1"/>
    <property type="molecule type" value="Genomic_DNA"/>
</dbReference>
<gene>
    <name evidence="3" type="ORF">NC661_01600</name>
</gene>
<dbReference type="AlphaFoldDB" id="A0A9X3WFZ2"/>
<comment type="caution">
    <text evidence="3">The sequence shown here is derived from an EMBL/GenBank/DDBJ whole genome shotgun (WGS) entry which is preliminary data.</text>
</comment>
<keyword evidence="1" id="KW-0472">Membrane</keyword>
<organism evidence="3 4">
    <name type="scientific">Aquibacillus koreensis</name>
    <dbReference type="NCBI Taxonomy" id="279446"/>
    <lineage>
        <taxon>Bacteria</taxon>
        <taxon>Bacillati</taxon>
        <taxon>Bacillota</taxon>
        <taxon>Bacilli</taxon>
        <taxon>Bacillales</taxon>
        <taxon>Bacillaceae</taxon>
        <taxon>Aquibacillus</taxon>
    </lineage>
</organism>
<protein>
    <submittedName>
        <fullName evidence="3">Helix-hairpin-helix domain-containing protein</fullName>
    </submittedName>
</protein>
<feature type="transmembrane region" description="Helical" evidence="1">
    <location>
        <begin position="6"/>
        <end position="23"/>
    </location>
</feature>
<dbReference type="NCBIfam" id="TIGR00426">
    <property type="entry name" value="competence protein ComEA helix-hairpin-helix repeat region"/>
    <property type="match status" value="1"/>
</dbReference>
<reference evidence="3" key="1">
    <citation type="submission" date="2022-06" db="EMBL/GenBank/DDBJ databases">
        <title>Aquibacillus sp. a new bacterium isolated from soil saline samples.</title>
        <authorList>
            <person name="Galisteo C."/>
            <person name="De La Haba R."/>
            <person name="Sanchez-Porro C."/>
            <person name="Ventosa A."/>
        </authorList>
    </citation>
    <scope>NUCLEOTIDE SEQUENCE</scope>
    <source>
        <strain evidence="3">JCM 12387</strain>
    </source>
</reference>
<dbReference type="InterPro" id="IPR019554">
    <property type="entry name" value="Soluble_ligand-bd"/>
</dbReference>
<dbReference type="InterPro" id="IPR003583">
    <property type="entry name" value="Hlx-hairpin-Hlx_DNA-bd_motif"/>
</dbReference>
<dbReference type="InterPro" id="IPR051675">
    <property type="entry name" value="Endo/Exo/Phosphatase_dom_1"/>
</dbReference>
<proteinExistence type="predicted"/>
<dbReference type="GO" id="GO:0003677">
    <property type="term" value="F:DNA binding"/>
    <property type="evidence" value="ECO:0007669"/>
    <property type="project" value="InterPro"/>
</dbReference>
<evidence type="ECO:0000256" key="1">
    <source>
        <dbReference type="SAM" id="Phobius"/>
    </source>
</evidence>
<dbReference type="Pfam" id="PF10531">
    <property type="entry name" value="SLBB"/>
    <property type="match status" value="1"/>
</dbReference>
<name>A0A9X3WFZ2_9BACI</name>
<evidence type="ECO:0000313" key="4">
    <source>
        <dbReference type="Proteomes" id="UP001145072"/>
    </source>
</evidence>
<dbReference type="PANTHER" id="PTHR21180">
    <property type="entry name" value="ENDONUCLEASE/EXONUCLEASE/PHOSPHATASE FAMILY DOMAIN-CONTAINING PROTEIN 1"/>
    <property type="match status" value="1"/>
</dbReference>
<evidence type="ECO:0000259" key="2">
    <source>
        <dbReference type="SMART" id="SM00278"/>
    </source>
</evidence>
<keyword evidence="1" id="KW-0812">Transmembrane</keyword>
<evidence type="ECO:0000313" key="3">
    <source>
        <dbReference type="EMBL" id="MDC3419072.1"/>
    </source>
</evidence>
<dbReference type="GO" id="GO:0006281">
    <property type="term" value="P:DNA repair"/>
    <property type="evidence" value="ECO:0007669"/>
    <property type="project" value="InterPro"/>
</dbReference>
<dbReference type="PANTHER" id="PTHR21180:SF32">
    <property type="entry name" value="ENDONUCLEASE_EXONUCLEASE_PHOSPHATASE FAMILY DOMAIN-CONTAINING PROTEIN 1"/>
    <property type="match status" value="1"/>
</dbReference>
<dbReference type="InterPro" id="IPR004509">
    <property type="entry name" value="Competence_ComEA_HhH"/>
</dbReference>
<accession>A0A9X3WFZ2</accession>
<dbReference type="InterPro" id="IPR010994">
    <property type="entry name" value="RuvA_2-like"/>
</dbReference>
<dbReference type="SUPFAM" id="SSF47781">
    <property type="entry name" value="RuvA domain 2-like"/>
    <property type="match status" value="1"/>
</dbReference>
<dbReference type="RefSeq" id="WP_259871459.1">
    <property type="nucleotide sequence ID" value="NZ_JAMQJZ010000001.1"/>
</dbReference>
<keyword evidence="1" id="KW-1133">Transmembrane helix</keyword>
<keyword evidence="4" id="KW-1185">Reference proteome</keyword>
<dbReference type="GO" id="GO:0015628">
    <property type="term" value="P:protein secretion by the type II secretion system"/>
    <property type="evidence" value="ECO:0007669"/>
    <property type="project" value="TreeGrafter"/>
</dbReference>
<sequence>MNWIKNNWIIILIIGIMLVYVFIDQIKSPKAEEVYVDNGYELAATIQDDNVPEEIANQSSAKQEVKYVDVKGEVNNPGVFRIEDGDRVVDIIERAGGFTKDANQETVNLAQKVIDEMVIHVSAIGEENAPIAVVNEGNNKIRINIASKEDLLSLTGIGEVKANAIIEYRESNGPFKTIEDLKNVNGIGAKTIEQIVEQIVIP</sequence>
<dbReference type="GO" id="GO:0015627">
    <property type="term" value="C:type II protein secretion system complex"/>
    <property type="evidence" value="ECO:0007669"/>
    <property type="project" value="TreeGrafter"/>
</dbReference>
<dbReference type="SMART" id="SM00278">
    <property type="entry name" value="HhH1"/>
    <property type="match status" value="2"/>
</dbReference>
<dbReference type="Gene3D" id="1.10.150.310">
    <property type="entry name" value="Tex RuvX-like domain-like"/>
    <property type="match status" value="1"/>
</dbReference>
<feature type="domain" description="Helix-hairpin-helix DNA-binding motif class 1" evidence="2">
    <location>
        <begin position="149"/>
        <end position="168"/>
    </location>
</feature>
<dbReference type="SUPFAM" id="SSF142984">
    <property type="entry name" value="Nqo1 middle domain-like"/>
    <property type="match status" value="1"/>
</dbReference>